<gene>
    <name evidence="1" type="ORF">PLEPLA_LOCUS29541</name>
</gene>
<name>A0A9N7YXY2_PLEPL</name>
<dbReference type="AlphaFoldDB" id="A0A9N7YXY2"/>
<accession>A0A9N7YXY2</accession>
<feature type="non-terminal residue" evidence="1">
    <location>
        <position position="152"/>
    </location>
</feature>
<evidence type="ECO:0000313" key="2">
    <source>
        <dbReference type="Proteomes" id="UP001153269"/>
    </source>
</evidence>
<dbReference type="Proteomes" id="UP001153269">
    <property type="component" value="Unassembled WGS sequence"/>
</dbReference>
<reference evidence="1" key="1">
    <citation type="submission" date="2020-03" db="EMBL/GenBank/DDBJ databases">
        <authorList>
            <person name="Weist P."/>
        </authorList>
    </citation>
    <scope>NUCLEOTIDE SEQUENCE</scope>
</reference>
<proteinExistence type="predicted"/>
<keyword evidence="2" id="KW-1185">Reference proteome</keyword>
<comment type="caution">
    <text evidence="1">The sequence shown here is derived from an EMBL/GenBank/DDBJ whole genome shotgun (WGS) entry which is preliminary data.</text>
</comment>
<protein>
    <submittedName>
        <fullName evidence="1">Uncharacterized protein</fullName>
    </submittedName>
</protein>
<evidence type="ECO:0000313" key="1">
    <source>
        <dbReference type="EMBL" id="CAB1441814.1"/>
    </source>
</evidence>
<dbReference type="EMBL" id="CADEAL010002713">
    <property type="protein sequence ID" value="CAB1441814.1"/>
    <property type="molecule type" value="Genomic_DNA"/>
</dbReference>
<organism evidence="1 2">
    <name type="scientific">Pleuronectes platessa</name>
    <name type="common">European plaice</name>
    <dbReference type="NCBI Taxonomy" id="8262"/>
    <lineage>
        <taxon>Eukaryota</taxon>
        <taxon>Metazoa</taxon>
        <taxon>Chordata</taxon>
        <taxon>Craniata</taxon>
        <taxon>Vertebrata</taxon>
        <taxon>Euteleostomi</taxon>
        <taxon>Actinopterygii</taxon>
        <taxon>Neopterygii</taxon>
        <taxon>Teleostei</taxon>
        <taxon>Neoteleostei</taxon>
        <taxon>Acanthomorphata</taxon>
        <taxon>Carangaria</taxon>
        <taxon>Pleuronectiformes</taxon>
        <taxon>Pleuronectoidei</taxon>
        <taxon>Pleuronectidae</taxon>
        <taxon>Pleuronectes</taxon>
    </lineage>
</organism>
<sequence length="152" mass="16846">KKPCRLVILHIEMCSWIPLFESGLGHEGLSVSLFQSPLKLHSADAIDCRKMNKQLFEAFSSMTSIGTPDFAAPSSIGESCSRSQAVQLSQMTGVLSAEAQPRYDTRSRVVTWNRDTQSDSCHQTPESVYQWPAETGAGSPQTRTYAYDFQHA</sequence>